<evidence type="ECO:0000256" key="2">
    <source>
        <dbReference type="ARBA" id="ARBA00022695"/>
    </source>
</evidence>
<dbReference type="EMBL" id="DTAN01000042">
    <property type="protein sequence ID" value="HGU64784.1"/>
    <property type="molecule type" value="Genomic_DNA"/>
</dbReference>
<keyword evidence="5" id="KW-0411">Iron-sulfur</keyword>
<reference evidence="7" key="1">
    <citation type="journal article" date="2020" name="mSystems">
        <title>Genome- and Community-Level Interaction Insights into Carbon Utilization and Element Cycling Functions of Hydrothermarchaeota in Hydrothermal Sediment.</title>
        <authorList>
            <person name="Zhou Z."/>
            <person name="Liu Y."/>
            <person name="Xu W."/>
            <person name="Pan J."/>
            <person name="Luo Z.H."/>
            <person name="Li M."/>
        </authorList>
    </citation>
    <scope>NUCLEOTIDE SEQUENCE [LARGE SCALE GENOMIC DNA]</scope>
    <source>
        <strain evidence="8">SpSt-622</strain>
        <strain evidence="7">SpSt-642</strain>
    </source>
</reference>
<dbReference type="Gene3D" id="3.30.1360.10">
    <property type="entry name" value="RNA polymerase, RBP11-like subunit"/>
    <property type="match status" value="1"/>
</dbReference>
<evidence type="ECO:0000256" key="1">
    <source>
        <dbReference type="ARBA" id="ARBA00022478"/>
    </source>
</evidence>
<evidence type="ECO:0000256" key="4">
    <source>
        <dbReference type="ARBA" id="ARBA00025804"/>
    </source>
</evidence>
<dbReference type="GO" id="GO:0003899">
    <property type="term" value="F:DNA-directed RNA polymerase activity"/>
    <property type="evidence" value="ECO:0007669"/>
    <property type="project" value="UniProtKB-UniRule"/>
</dbReference>
<keyword evidence="3 5" id="KW-0804">Transcription</keyword>
<dbReference type="Gene3D" id="3.30.70.20">
    <property type="match status" value="1"/>
</dbReference>
<keyword evidence="5" id="KW-0479">Metal-binding</keyword>
<comment type="caution">
    <text evidence="7">The sequence shown here is derived from an EMBL/GenBank/DDBJ whole genome shotgun (WGS) entry which is preliminary data.</text>
</comment>
<proteinExistence type="inferred from homology"/>
<protein>
    <recommendedName>
        <fullName evidence="5">DNA-directed RNA polymerase subunit Rpo3</fullName>
        <ecNumber evidence="5">2.7.7.6</ecNumber>
    </recommendedName>
    <alternativeName>
        <fullName evidence="5">DNA-directed RNA polymerase subunit D</fullName>
    </alternativeName>
</protein>
<comment type="subcellular location">
    <subcellularLocation>
        <location evidence="5">Cytoplasm</location>
    </subcellularLocation>
</comment>
<dbReference type="GO" id="GO:0003677">
    <property type="term" value="F:DNA binding"/>
    <property type="evidence" value="ECO:0007669"/>
    <property type="project" value="UniProtKB-UniRule"/>
</dbReference>
<dbReference type="GO" id="GO:0006351">
    <property type="term" value="P:DNA-templated transcription"/>
    <property type="evidence" value="ECO:0007669"/>
    <property type="project" value="UniProtKB-UniRule"/>
</dbReference>
<dbReference type="InterPro" id="IPR001514">
    <property type="entry name" value="DNA-dir_RNA_pol_30-40kDasu_CS"/>
</dbReference>
<dbReference type="GO" id="GO:0046983">
    <property type="term" value="F:protein dimerization activity"/>
    <property type="evidence" value="ECO:0007669"/>
    <property type="project" value="InterPro"/>
</dbReference>
<dbReference type="InterPro" id="IPR050518">
    <property type="entry name" value="Rpo3/RPB3_RNA_Pol_subunit"/>
</dbReference>
<dbReference type="GO" id="GO:0051538">
    <property type="term" value="F:3 iron, 4 sulfur cluster binding"/>
    <property type="evidence" value="ECO:0007669"/>
    <property type="project" value="UniProtKB-KW"/>
</dbReference>
<keyword evidence="1 5" id="KW-0240">DNA-directed RNA polymerase</keyword>
<dbReference type="PROSITE" id="PS51379">
    <property type="entry name" value="4FE4S_FER_2"/>
    <property type="match status" value="2"/>
</dbReference>
<keyword evidence="5 7" id="KW-0808">Transferase</keyword>
<dbReference type="InterPro" id="IPR011262">
    <property type="entry name" value="DNA-dir_RNA_pol_insert"/>
</dbReference>
<dbReference type="PROSITE" id="PS00198">
    <property type="entry name" value="4FE4S_FER_1"/>
    <property type="match status" value="1"/>
</dbReference>
<feature type="domain" description="4Fe-4S ferredoxin-type" evidence="6">
    <location>
        <begin position="219"/>
        <end position="250"/>
    </location>
</feature>
<organism evidence="7">
    <name type="scientific">Staphylothermus marinus</name>
    <dbReference type="NCBI Taxonomy" id="2280"/>
    <lineage>
        <taxon>Archaea</taxon>
        <taxon>Thermoproteota</taxon>
        <taxon>Thermoprotei</taxon>
        <taxon>Desulfurococcales</taxon>
        <taxon>Desulfurococcaceae</taxon>
        <taxon>Staphylothermus</taxon>
    </lineage>
</organism>
<accession>A0A7C4D9C1</accession>
<dbReference type="PANTHER" id="PTHR11800">
    <property type="entry name" value="DNA-DIRECTED RNA POLYMERASE"/>
    <property type="match status" value="1"/>
</dbReference>
<dbReference type="PANTHER" id="PTHR11800:SF2">
    <property type="entry name" value="DNA-DIRECTED RNA POLYMERASE II SUBUNIT RPB3"/>
    <property type="match status" value="1"/>
</dbReference>
<evidence type="ECO:0000313" key="7">
    <source>
        <dbReference type="EMBL" id="HGM58178.1"/>
    </source>
</evidence>
<evidence type="ECO:0000259" key="6">
    <source>
        <dbReference type="PROSITE" id="PS51379"/>
    </source>
</evidence>
<dbReference type="AlphaFoldDB" id="A0A7C4D9C1"/>
<comment type="catalytic activity">
    <reaction evidence="5">
        <text>RNA(n) + a ribonucleoside 5'-triphosphate = RNA(n+1) + diphosphate</text>
        <dbReference type="Rhea" id="RHEA:21248"/>
        <dbReference type="Rhea" id="RHEA-COMP:14527"/>
        <dbReference type="Rhea" id="RHEA-COMP:17342"/>
        <dbReference type="ChEBI" id="CHEBI:33019"/>
        <dbReference type="ChEBI" id="CHEBI:61557"/>
        <dbReference type="ChEBI" id="CHEBI:140395"/>
        <dbReference type="EC" id="2.7.7.6"/>
    </reaction>
</comment>
<keyword evidence="5" id="KW-0963">Cytoplasm</keyword>
<comment type="subunit">
    <text evidence="5">Part of the RNA polymerase complex.</text>
</comment>
<dbReference type="InterPro" id="IPR036643">
    <property type="entry name" value="RNApol_insert_sf"/>
</dbReference>
<dbReference type="InterPro" id="IPR022842">
    <property type="entry name" value="RNAP_Rpo3/Rpb3/RPAC1"/>
</dbReference>
<dbReference type="PROSITE" id="PS00446">
    <property type="entry name" value="RNA_POL_D_30KD"/>
    <property type="match status" value="1"/>
</dbReference>
<comment type="cofactor">
    <cofactor evidence="5">
        <name>[3Fe-4S] cluster</name>
        <dbReference type="ChEBI" id="CHEBI:21137"/>
    </cofactor>
    <text evidence="5">Binds 1 [3Fe-4S] cluster.</text>
</comment>
<evidence type="ECO:0000256" key="5">
    <source>
        <dbReference type="HAMAP-Rule" id="MF_00320"/>
    </source>
</evidence>
<dbReference type="InterPro" id="IPR036603">
    <property type="entry name" value="RBP11-like"/>
</dbReference>
<dbReference type="InterPro" id="IPR017900">
    <property type="entry name" value="4Fe4S_Fe_S_CS"/>
</dbReference>
<dbReference type="NCBIfam" id="NF001988">
    <property type="entry name" value="PRK00783.1"/>
    <property type="match status" value="1"/>
</dbReference>
<dbReference type="SUPFAM" id="SSF56553">
    <property type="entry name" value="Insert subdomain of RNA polymerase alpha subunit"/>
    <property type="match status" value="1"/>
</dbReference>
<feature type="binding site" evidence="5">
    <location>
        <position position="233"/>
    </location>
    <ligand>
        <name>[3Fe-4S] cluster</name>
        <dbReference type="ChEBI" id="CHEBI:21137"/>
    </ligand>
</feature>
<dbReference type="EC" id="2.7.7.6" evidence="5"/>
<dbReference type="GO" id="GO:0000428">
    <property type="term" value="C:DNA-directed RNA polymerase complex"/>
    <property type="evidence" value="ECO:0007669"/>
    <property type="project" value="UniProtKB-KW"/>
</dbReference>
<dbReference type="GO" id="GO:0046872">
    <property type="term" value="F:metal ion binding"/>
    <property type="evidence" value="ECO:0007669"/>
    <property type="project" value="UniProtKB-KW"/>
</dbReference>
<name>A0A7C4D9C1_STAMA</name>
<dbReference type="InterPro" id="IPR017896">
    <property type="entry name" value="4Fe4S_Fe-S-bd"/>
</dbReference>
<dbReference type="GO" id="GO:0005737">
    <property type="term" value="C:cytoplasm"/>
    <property type="evidence" value="ECO:0007669"/>
    <property type="project" value="UniProtKB-SubCell"/>
</dbReference>
<dbReference type="GO" id="GO:0016491">
    <property type="term" value="F:oxidoreductase activity"/>
    <property type="evidence" value="ECO:0007669"/>
    <property type="project" value="UniProtKB-ARBA"/>
</dbReference>
<dbReference type="Pfam" id="PF01193">
    <property type="entry name" value="RNA_pol_L"/>
    <property type="match status" value="1"/>
</dbReference>
<gene>
    <name evidence="5" type="primary">rpo3</name>
    <name evidence="5" type="synonym">rpoD</name>
    <name evidence="8" type="ORF">ENT92_01015</name>
    <name evidence="7" type="ORF">ENU14_01115</name>
</gene>
<dbReference type="InterPro" id="IPR011263">
    <property type="entry name" value="DNA-dir_RNA_pol_RpoA/D/Rpb3"/>
</dbReference>
<feature type="binding site" evidence="5">
    <location>
        <position position="230"/>
    </location>
    <ligand>
        <name>[3Fe-4S] cluster</name>
        <dbReference type="ChEBI" id="CHEBI:21137"/>
    </ligand>
</feature>
<feature type="binding site" evidence="5">
    <location>
        <position position="236"/>
    </location>
    <ligand>
        <name>[3Fe-4S] cluster</name>
        <dbReference type="ChEBI" id="CHEBI:21137"/>
    </ligand>
</feature>
<dbReference type="Pfam" id="PF00037">
    <property type="entry name" value="Fer4"/>
    <property type="match status" value="1"/>
</dbReference>
<dbReference type="EMBL" id="DTBJ01000013">
    <property type="protein sequence ID" value="HGM58178.1"/>
    <property type="molecule type" value="Genomic_DNA"/>
</dbReference>
<keyword evidence="5" id="KW-0003">3Fe-4S</keyword>
<dbReference type="SUPFAM" id="SSF55257">
    <property type="entry name" value="RBP11-like subunits of RNA polymerase"/>
    <property type="match status" value="1"/>
</dbReference>
<sequence length="293" mass="33153">MEIQVLEKNPLSIRLLIRGLPLHVLNSIRRTILAEVPTMAIDYVVFLVNSSVFYDEYIAHRLGLIPLTSDEALDKYKSPEECVEAGERNIFSSDCFVTFTLEGTGEPGKVITLYSGDLKTSDPSVKPVYDKIPIVALTGRIVEIDERSKITKPEIQEIKLEAYARLGRGKEHAKWSPVSVAAHKYVPDINIDYSRCTGLECGKCVDTCPRNVFMFKDNKLIVRDDKVLECTLCRLCEEICPNKAIDVKWRENEYILFIESTGALKIKRILIEATKILEGKINDLLSKIESEVK</sequence>
<dbReference type="SMART" id="SM00662">
    <property type="entry name" value="RPOLD"/>
    <property type="match status" value="1"/>
</dbReference>
<dbReference type="Pfam" id="PF01000">
    <property type="entry name" value="RNA_pol_A_bac"/>
    <property type="match status" value="1"/>
</dbReference>
<dbReference type="CDD" id="cd07030">
    <property type="entry name" value="RNAP_D"/>
    <property type="match status" value="1"/>
</dbReference>
<dbReference type="Gene3D" id="2.170.120.12">
    <property type="entry name" value="DNA-directed RNA polymerase, insert domain"/>
    <property type="match status" value="1"/>
</dbReference>
<feature type="domain" description="4Fe-4S ferredoxin-type" evidence="6">
    <location>
        <begin position="187"/>
        <end position="218"/>
    </location>
</feature>
<keyword evidence="5" id="KW-0408">Iron</keyword>
<comment type="function">
    <text evidence="5">DNA-dependent RNA polymerase (RNAP) catalyzes the transcription of DNA into RNA using the four ribonucleoside triphosphates as substrates.</text>
</comment>
<evidence type="ECO:0000313" key="8">
    <source>
        <dbReference type="EMBL" id="HGU64784.1"/>
    </source>
</evidence>
<dbReference type="HAMAP" id="MF_00320">
    <property type="entry name" value="RNApol_arch_Rpo3"/>
    <property type="match status" value="1"/>
</dbReference>
<keyword evidence="2 5" id="KW-0548">Nucleotidyltransferase</keyword>
<comment type="similarity">
    <text evidence="4 5">Belongs to the archaeal Rpo3/eukaryotic RPB3 RNA polymerase subunit family.</text>
</comment>
<evidence type="ECO:0000256" key="3">
    <source>
        <dbReference type="ARBA" id="ARBA00023163"/>
    </source>
</evidence>